<proteinExistence type="predicted"/>
<dbReference type="Proteomes" id="UP000201862">
    <property type="component" value="Segment"/>
</dbReference>
<accession>A0A1L3INZ0</accession>
<protein>
    <submittedName>
        <fullName evidence="2">E3 CR1-alpha</fullName>
    </submittedName>
</protein>
<keyword evidence="1" id="KW-0472">Membrane</keyword>
<sequence>MQAGMRVLILGCLTALSRAAIPTCVFPLSTVYTHLNHSAKLTCSFWSKKLNWTTPDNAIVSKNSDVLTLIPPIVTGYYTCSSRPCNQVFIVKDCPSTSVPVPYFHQKLLFLNCSLHGEAVSWFYNNTRFVTFKYSTNSASGELNSDILAQFLSTHSAYNNTLRLQTPFLPGIYRCLAGDCIQTFELFYHEPYPTFTEARSDHFEPSKKNFNTSVLIVVISFALVGCFFVFFCCLFHKSCRKNPLTLIPYTRPPTRATGLFYSESTSNLSSLA</sequence>
<dbReference type="RefSeq" id="YP_009328918.1">
    <property type="nucleotide sequence ID" value="NC_032105.1"/>
</dbReference>
<feature type="transmembrane region" description="Helical" evidence="1">
    <location>
        <begin position="214"/>
        <end position="235"/>
    </location>
</feature>
<evidence type="ECO:0000313" key="2">
    <source>
        <dbReference type="EMBL" id="APG53811.1"/>
    </source>
</evidence>
<dbReference type="GeneID" id="30522853"/>
<keyword evidence="3" id="KW-1185">Reference proteome</keyword>
<dbReference type="EMBL" id="KX505867">
    <property type="protein sequence ID" value="APG53811.1"/>
    <property type="molecule type" value="Genomic_DNA"/>
</dbReference>
<dbReference type="KEGG" id="vg:30522853"/>
<dbReference type="InterPro" id="IPR026472">
    <property type="entry name" value="E3_CR1-alpha-1"/>
</dbReference>
<reference evidence="2" key="1">
    <citation type="journal article" date="2016" name="Virol. J.">
        <title>Isolation and characterization of adenoviruses infecting endangered golden snub-nosed monkeys (Rhinopithecus roxellana).</title>
        <authorList>
            <person name="Tan B."/>
            <person name="Wu L.J."/>
            <person name="Yang X.L."/>
            <person name="Li B."/>
            <person name="Zhang W."/>
            <person name="Lei Y.S."/>
            <person name="Li Y."/>
            <person name="Yang G.X."/>
            <person name="Chen J."/>
            <person name="Chen G."/>
            <person name="Wang H.Z."/>
            <person name="Shi Z.L."/>
        </authorList>
    </citation>
    <scope>NUCLEOTIDE SEQUENCE [LARGE SCALE GENOMIC DNA]</scope>
    <source>
        <strain evidence="2">WIV19</strain>
    </source>
</reference>
<keyword evidence="1" id="KW-1133">Transmembrane helix</keyword>
<organism evidence="2">
    <name type="scientific">simian adenovirus 55</name>
    <dbReference type="NCBI Taxonomy" id="2848082"/>
    <lineage>
        <taxon>Viruses</taxon>
        <taxon>Varidnaviria</taxon>
        <taxon>Bamfordvirae</taxon>
        <taxon>Preplasmiviricota</taxon>
        <taxon>Polisuviricotina</taxon>
        <taxon>Pharingeaviricetes</taxon>
        <taxon>Rowavirales</taxon>
        <taxon>Adenoviridae</taxon>
        <taxon>Mastadenovirus</taxon>
        <taxon>Mastadenovirus flavi</taxon>
        <taxon>Simian mastadenovirus I</taxon>
    </lineage>
</organism>
<keyword evidence="1" id="KW-0812">Transmembrane</keyword>
<dbReference type="NCBIfam" id="TIGR04241">
    <property type="entry name" value="adenoE3CR1rpt"/>
    <property type="match status" value="1"/>
</dbReference>
<evidence type="ECO:0000256" key="1">
    <source>
        <dbReference type="SAM" id="Phobius"/>
    </source>
</evidence>
<evidence type="ECO:0000313" key="3">
    <source>
        <dbReference type="Proteomes" id="UP000201862"/>
    </source>
</evidence>
<name>A0A1L3INZ0_9ADEN</name>